<dbReference type="Gene3D" id="3.40.50.2300">
    <property type="match status" value="1"/>
</dbReference>
<dbReference type="InterPro" id="IPR001789">
    <property type="entry name" value="Sig_transdc_resp-reg_receiver"/>
</dbReference>
<dbReference type="RefSeq" id="WP_147893582.1">
    <property type="nucleotide sequence ID" value="NZ_BAAANR010000001.1"/>
</dbReference>
<dbReference type="Pfam" id="PF00072">
    <property type="entry name" value="Response_reg"/>
    <property type="match status" value="1"/>
</dbReference>
<protein>
    <submittedName>
        <fullName evidence="4">Response regulator</fullName>
    </submittedName>
</protein>
<dbReference type="AlphaFoldDB" id="A0A5C8I1K6"/>
<gene>
    <name evidence="4" type="ORF">FVP77_05355</name>
</gene>
<dbReference type="SMART" id="SM00448">
    <property type="entry name" value="REC"/>
    <property type="match status" value="1"/>
</dbReference>
<dbReference type="EMBL" id="VRSV01000001">
    <property type="protein sequence ID" value="TXK12877.1"/>
    <property type="molecule type" value="Genomic_DNA"/>
</dbReference>
<accession>A0A5C8I1K6</accession>
<proteinExistence type="predicted"/>
<reference evidence="4 5" key="1">
    <citation type="submission" date="2019-08" db="EMBL/GenBank/DDBJ databases">
        <authorList>
            <person name="Dong K."/>
        </authorList>
    </citation>
    <scope>NUCLEOTIDE SEQUENCE [LARGE SCALE GENOMIC DNA]</scope>
    <source>
        <strain evidence="4 5">JCM14558</strain>
    </source>
</reference>
<comment type="caution">
    <text evidence="4">The sequence shown here is derived from an EMBL/GenBank/DDBJ whole genome shotgun (WGS) entry which is preliminary data.</text>
</comment>
<evidence type="ECO:0000256" key="1">
    <source>
        <dbReference type="ARBA" id="ARBA00022553"/>
    </source>
</evidence>
<dbReference type="InterPro" id="IPR011006">
    <property type="entry name" value="CheY-like_superfamily"/>
</dbReference>
<feature type="modified residue" description="4-aspartylphosphate" evidence="2">
    <location>
        <position position="55"/>
    </location>
</feature>
<evidence type="ECO:0000313" key="5">
    <source>
        <dbReference type="Proteomes" id="UP000321034"/>
    </source>
</evidence>
<keyword evidence="1 2" id="KW-0597">Phosphoprotein</keyword>
<organism evidence="4 5">
    <name type="scientific">Microbacterium hatanonis</name>
    <dbReference type="NCBI Taxonomy" id="404366"/>
    <lineage>
        <taxon>Bacteria</taxon>
        <taxon>Bacillati</taxon>
        <taxon>Actinomycetota</taxon>
        <taxon>Actinomycetes</taxon>
        <taxon>Micrococcales</taxon>
        <taxon>Microbacteriaceae</taxon>
        <taxon>Microbacterium</taxon>
    </lineage>
</organism>
<evidence type="ECO:0000313" key="4">
    <source>
        <dbReference type="EMBL" id="TXK12877.1"/>
    </source>
</evidence>
<evidence type="ECO:0000259" key="3">
    <source>
        <dbReference type="PROSITE" id="PS50110"/>
    </source>
</evidence>
<keyword evidence="5" id="KW-1185">Reference proteome</keyword>
<dbReference type="SUPFAM" id="SSF52172">
    <property type="entry name" value="CheY-like"/>
    <property type="match status" value="1"/>
</dbReference>
<dbReference type="InterPro" id="IPR050595">
    <property type="entry name" value="Bact_response_regulator"/>
</dbReference>
<dbReference type="PROSITE" id="PS50110">
    <property type="entry name" value="RESPONSE_REGULATORY"/>
    <property type="match status" value="1"/>
</dbReference>
<dbReference type="PANTHER" id="PTHR44591">
    <property type="entry name" value="STRESS RESPONSE REGULATOR PROTEIN 1"/>
    <property type="match status" value="1"/>
</dbReference>
<dbReference type="CDD" id="cd17574">
    <property type="entry name" value="REC_OmpR"/>
    <property type="match status" value="1"/>
</dbReference>
<sequence>MPSPRVAVIIEDDADIRSLISAVLQGSGFDVHTATGGIEGVEKVRAEHPVLTTLDVSMPGIDGFETARRIRAFSDTRIVMVTARADEEHARLGREAGADDYLTKPFRPRDLRARVDALLADRHDD</sequence>
<dbReference type="PANTHER" id="PTHR44591:SF3">
    <property type="entry name" value="RESPONSE REGULATORY DOMAIN-CONTAINING PROTEIN"/>
    <property type="match status" value="1"/>
</dbReference>
<name>A0A5C8I1K6_9MICO</name>
<dbReference type="GO" id="GO:0000160">
    <property type="term" value="P:phosphorelay signal transduction system"/>
    <property type="evidence" value="ECO:0007669"/>
    <property type="project" value="InterPro"/>
</dbReference>
<feature type="domain" description="Response regulatory" evidence="3">
    <location>
        <begin position="6"/>
        <end position="119"/>
    </location>
</feature>
<evidence type="ECO:0000256" key="2">
    <source>
        <dbReference type="PROSITE-ProRule" id="PRU00169"/>
    </source>
</evidence>
<dbReference type="OrthoDB" id="3197131at2"/>
<dbReference type="Proteomes" id="UP000321034">
    <property type="component" value="Unassembled WGS sequence"/>
</dbReference>